<keyword evidence="4" id="KW-0804">Transcription</keyword>
<dbReference type="NCBIfam" id="TIGR02937">
    <property type="entry name" value="sigma70-ECF"/>
    <property type="match status" value="1"/>
</dbReference>
<dbReference type="SUPFAM" id="SSF88659">
    <property type="entry name" value="Sigma3 and sigma4 domains of RNA polymerase sigma factors"/>
    <property type="match status" value="1"/>
</dbReference>
<comment type="similarity">
    <text evidence="1">Belongs to the sigma-70 factor family. ECF subfamily.</text>
</comment>
<dbReference type="InterPro" id="IPR013325">
    <property type="entry name" value="RNA_pol_sigma_r2"/>
</dbReference>
<evidence type="ECO:0000256" key="1">
    <source>
        <dbReference type="ARBA" id="ARBA00010641"/>
    </source>
</evidence>
<accession>A0ABR7D585</accession>
<dbReference type="InterPro" id="IPR013249">
    <property type="entry name" value="RNA_pol_sigma70_r4_t2"/>
</dbReference>
<dbReference type="SUPFAM" id="SSF88946">
    <property type="entry name" value="Sigma2 domain of RNA polymerase sigma factors"/>
    <property type="match status" value="1"/>
</dbReference>
<dbReference type="InterPro" id="IPR000792">
    <property type="entry name" value="Tscrpt_reg_LuxR_C"/>
</dbReference>
<sequence>MQGSDDKICLLLQNGKEEGIDLLFVKYYKSLVLWADTFLNDIVKSEDIVQEFFVKLWERHLIADLRPDTLKYYLFTSVKNLALNALEKVDPLKKAYDVNLIDTPQIEYDDLTEELLCRVESEIEKLPPRSRDIVKAIYMEGLRYKEVADKFNISVATVKTLLVNALKKLRANSTGVDSILLHFFLKKSVIRFNRF</sequence>
<organism evidence="6 7">
    <name type="scientific">Butyricimonas hominis</name>
    <dbReference type="NCBI Taxonomy" id="2763032"/>
    <lineage>
        <taxon>Bacteria</taxon>
        <taxon>Pseudomonadati</taxon>
        <taxon>Bacteroidota</taxon>
        <taxon>Bacteroidia</taxon>
        <taxon>Bacteroidales</taxon>
        <taxon>Odoribacteraceae</taxon>
        <taxon>Butyricimonas</taxon>
    </lineage>
</organism>
<dbReference type="CDD" id="cd06171">
    <property type="entry name" value="Sigma70_r4"/>
    <property type="match status" value="1"/>
</dbReference>
<feature type="domain" description="HTH luxR-type" evidence="5">
    <location>
        <begin position="141"/>
        <end position="168"/>
    </location>
</feature>
<dbReference type="RefSeq" id="WP_186977872.1">
    <property type="nucleotide sequence ID" value="NZ_JACOOH010000008.1"/>
</dbReference>
<dbReference type="InterPro" id="IPR014284">
    <property type="entry name" value="RNA_pol_sigma-70_dom"/>
</dbReference>
<evidence type="ECO:0000256" key="3">
    <source>
        <dbReference type="ARBA" id="ARBA00023082"/>
    </source>
</evidence>
<dbReference type="InterPro" id="IPR039425">
    <property type="entry name" value="RNA_pol_sigma-70-like"/>
</dbReference>
<gene>
    <name evidence="6" type="ORF">H8S64_17820</name>
</gene>
<dbReference type="PANTHER" id="PTHR43133">
    <property type="entry name" value="RNA POLYMERASE ECF-TYPE SIGMA FACTO"/>
    <property type="match status" value="1"/>
</dbReference>
<protein>
    <submittedName>
        <fullName evidence="6">Sigma-70 family RNA polymerase sigma factor</fullName>
    </submittedName>
</protein>
<keyword evidence="7" id="KW-1185">Reference proteome</keyword>
<dbReference type="Gene3D" id="1.10.10.10">
    <property type="entry name" value="Winged helix-like DNA-binding domain superfamily/Winged helix DNA-binding domain"/>
    <property type="match status" value="1"/>
</dbReference>
<keyword evidence="3" id="KW-0731">Sigma factor</keyword>
<evidence type="ECO:0000256" key="4">
    <source>
        <dbReference type="ARBA" id="ARBA00023163"/>
    </source>
</evidence>
<comment type="caution">
    <text evidence="6">The sequence shown here is derived from an EMBL/GenBank/DDBJ whole genome shotgun (WGS) entry which is preliminary data.</text>
</comment>
<dbReference type="InterPro" id="IPR013324">
    <property type="entry name" value="RNA_pol_sigma_r3/r4-like"/>
</dbReference>
<proteinExistence type="inferred from homology"/>
<keyword evidence="2" id="KW-0805">Transcription regulation</keyword>
<evidence type="ECO:0000256" key="2">
    <source>
        <dbReference type="ARBA" id="ARBA00023015"/>
    </source>
</evidence>
<dbReference type="PANTHER" id="PTHR43133:SF46">
    <property type="entry name" value="RNA POLYMERASE SIGMA-70 FACTOR ECF SUBFAMILY"/>
    <property type="match status" value="1"/>
</dbReference>
<evidence type="ECO:0000313" key="6">
    <source>
        <dbReference type="EMBL" id="MBC5622954.1"/>
    </source>
</evidence>
<dbReference type="InterPro" id="IPR007627">
    <property type="entry name" value="RNA_pol_sigma70_r2"/>
</dbReference>
<evidence type="ECO:0000259" key="5">
    <source>
        <dbReference type="PROSITE" id="PS00622"/>
    </source>
</evidence>
<reference evidence="6 7" key="1">
    <citation type="submission" date="2020-08" db="EMBL/GenBank/DDBJ databases">
        <title>Genome public.</title>
        <authorList>
            <person name="Liu C."/>
            <person name="Sun Q."/>
        </authorList>
    </citation>
    <scope>NUCLEOTIDE SEQUENCE [LARGE SCALE GENOMIC DNA]</scope>
    <source>
        <strain evidence="6 7">NSJ-56</strain>
    </source>
</reference>
<evidence type="ECO:0000313" key="7">
    <source>
        <dbReference type="Proteomes" id="UP000646484"/>
    </source>
</evidence>
<dbReference type="Proteomes" id="UP000646484">
    <property type="component" value="Unassembled WGS sequence"/>
</dbReference>
<dbReference type="InterPro" id="IPR036388">
    <property type="entry name" value="WH-like_DNA-bd_sf"/>
</dbReference>
<dbReference type="Gene3D" id="1.10.1740.10">
    <property type="match status" value="1"/>
</dbReference>
<dbReference type="EMBL" id="JACOOH010000008">
    <property type="protein sequence ID" value="MBC5622954.1"/>
    <property type="molecule type" value="Genomic_DNA"/>
</dbReference>
<dbReference type="Pfam" id="PF04542">
    <property type="entry name" value="Sigma70_r2"/>
    <property type="match status" value="1"/>
</dbReference>
<dbReference type="Pfam" id="PF08281">
    <property type="entry name" value="Sigma70_r4_2"/>
    <property type="match status" value="1"/>
</dbReference>
<dbReference type="PROSITE" id="PS00622">
    <property type="entry name" value="HTH_LUXR_1"/>
    <property type="match status" value="1"/>
</dbReference>
<name>A0ABR7D585_9BACT</name>